<dbReference type="AlphaFoldDB" id="A0A150H9F4"/>
<organism evidence="8 9">
    <name type="scientific">Microbacterium laevaniformans</name>
    <dbReference type="NCBI Taxonomy" id="36807"/>
    <lineage>
        <taxon>Bacteria</taxon>
        <taxon>Bacillati</taxon>
        <taxon>Actinomycetota</taxon>
        <taxon>Actinomycetes</taxon>
        <taxon>Micrococcales</taxon>
        <taxon>Microbacteriaceae</taxon>
        <taxon>Microbacterium</taxon>
    </lineage>
</organism>
<dbReference type="GO" id="GO:0005886">
    <property type="term" value="C:plasma membrane"/>
    <property type="evidence" value="ECO:0007669"/>
    <property type="project" value="UniProtKB-SubCell"/>
</dbReference>
<feature type="transmembrane region" description="Helical" evidence="6">
    <location>
        <begin position="6"/>
        <end position="28"/>
    </location>
</feature>
<feature type="transmembrane region" description="Helical" evidence="6">
    <location>
        <begin position="225"/>
        <end position="247"/>
    </location>
</feature>
<keyword evidence="3 6" id="KW-0812">Transmembrane</keyword>
<proteinExistence type="predicted"/>
<sequence length="289" mass="31075">MNATAIGLTVGIALLGLLVILIGIFPSQDDLAGRPPGRLQRTWNRRRDIITPRVLIAAGIGLVVGIVLWLISGWPITILVGPALAIVLPLLVGSKSDTEDIDKLQALEIYTRNLAGIIGGAGTGLEVALPASVRTAPPAIQPAIERLAARLTSRWTIEDALRGLATDLNDATGDLIVAHLQLAAKERGPGLTKALQDLADDVFDEVKARRQVAADRAKPQQTIRLITIIVIGMFVGLPLLGGSSFFAFYGTPFGQIVLLFWVAIYVTAIIFLKQWIRPRPMPRILNGRS</sequence>
<dbReference type="InterPro" id="IPR018076">
    <property type="entry name" value="T2SS_GspF_dom"/>
</dbReference>
<dbReference type="PANTHER" id="PTHR35007">
    <property type="entry name" value="INTEGRAL MEMBRANE PROTEIN-RELATED"/>
    <property type="match status" value="1"/>
</dbReference>
<feature type="transmembrane region" description="Helical" evidence="6">
    <location>
        <begin position="76"/>
        <end position="93"/>
    </location>
</feature>
<evidence type="ECO:0000313" key="9">
    <source>
        <dbReference type="Proteomes" id="UP000075357"/>
    </source>
</evidence>
<comment type="caution">
    <text evidence="8">The sequence shown here is derived from an EMBL/GenBank/DDBJ whole genome shotgun (WGS) entry which is preliminary data.</text>
</comment>
<feature type="domain" description="Type II secretion system protein GspF" evidence="7">
    <location>
        <begin position="111"/>
        <end position="235"/>
    </location>
</feature>
<evidence type="ECO:0000256" key="2">
    <source>
        <dbReference type="ARBA" id="ARBA00022475"/>
    </source>
</evidence>
<feature type="transmembrane region" description="Helical" evidence="6">
    <location>
        <begin position="253"/>
        <end position="272"/>
    </location>
</feature>
<evidence type="ECO:0000256" key="5">
    <source>
        <dbReference type="ARBA" id="ARBA00023136"/>
    </source>
</evidence>
<keyword evidence="4 6" id="KW-1133">Transmembrane helix</keyword>
<evidence type="ECO:0000256" key="4">
    <source>
        <dbReference type="ARBA" id="ARBA00022989"/>
    </source>
</evidence>
<evidence type="ECO:0000313" key="8">
    <source>
        <dbReference type="EMBL" id="KXZ58746.1"/>
    </source>
</evidence>
<evidence type="ECO:0000259" key="7">
    <source>
        <dbReference type="Pfam" id="PF00482"/>
    </source>
</evidence>
<keyword evidence="5 6" id="KW-0472">Membrane</keyword>
<comment type="subcellular location">
    <subcellularLocation>
        <location evidence="1">Cell membrane</location>
        <topology evidence="1">Multi-pass membrane protein</topology>
    </subcellularLocation>
</comment>
<name>A0A150H9F4_9MICO</name>
<evidence type="ECO:0000256" key="6">
    <source>
        <dbReference type="SAM" id="Phobius"/>
    </source>
</evidence>
<dbReference type="Proteomes" id="UP000075357">
    <property type="component" value="Unassembled WGS sequence"/>
</dbReference>
<dbReference type="PATRIC" id="fig|36807.3.peg.2492"/>
<reference evidence="8 9" key="1">
    <citation type="submission" date="2016-01" db="EMBL/GenBank/DDBJ databases">
        <title>Draft genome sequences of Microbacterium laevaniformans LCDC 91-0039 and the type strain of Microbacterium hominis LCDC 84-209.</title>
        <authorList>
            <person name="Bernier A.-M."/>
            <person name="Bernard K."/>
        </authorList>
    </citation>
    <scope>NUCLEOTIDE SEQUENCE [LARGE SCALE GENOMIC DNA]</scope>
    <source>
        <strain evidence="8 9">LCDC 91-0039</strain>
    </source>
</reference>
<feature type="transmembrane region" description="Helical" evidence="6">
    <location>
        <begin position="49"/>
        <end position="70"/>
    </location>
</feature>
<dbReference type="EMBL" id="LRAD01000053">
    <property type="protein sequence ID" value="KXZ58746.1"/>
    <property type="molecule type" value="Genomic_DNA"/>
</dbReference>
<dbReference type="RefSeq" id="WP_061683595.1">
    <property type="nucleotide sequence ID" value="NZ_LRAD01000053.1"/>
</dbReference>
<accession>A0A150H9F4</accession>
<dbReference type="PANTHER" id="PTHR35007:SF3">
    <property type="entry name" value="POSSIBLE CONSERVED ALANINE RICH MEMBRANE PROTEIN"/>
    <property type="match status" value="1"/>
</dbReference>
<keyword evidence="2" id="KW-1003">Cell membrane</keyword>
<dbReference type="STRING" id="36807.Mlaev_02449"/>
<evidence type="ECO:0000256" key="3">
    <source>
        <dbReference type="ARBA" id="ARBA00022692"/>
    </source>
</evidence>
<dbReference type="Pfam" id="PF00482">
    <property type="entry name" value="T2SSF"/>
    <property type="match status" value="1"/>
</dbReference>
<protein>
    <submittedName>
        <fullName evidence="8">Bacterial type II secretion system protein F domain protein</fullName>
    </submittedName>
</protein>
<keyword evidence="9" id="KW-1185">Reference proteome</keyword>
<evidence type="ECO:0000256" key="1">
    <source>
        <dbReference type="ARBA" id="ARBA00004651"/>
    </source>
</evidence>
<gene>
    <name evidence="8" type="ORF">Mlaev_02449</name>
</gene>